<gene>
    <name evidence="1" type="ORF">SLEP1_g36473</name>
</gene>
<organism evidence="1 2">
    <name type="scientific">Rubroshorea leprosula</name>
    <dbReference type="NCBI Taxonomy" id="152421"/>
    <lineage>
        <taxon>Eukaryota</taxon>
        <taxon>Viridiplantae</taxon>
        <taxon>Streptophyta</taxon>
        <taxon>Embryophyta</taxon>
        <taxon>Tracheophyta</taxon>
        <taxon>Spermatophyta</taxon>
        <taxon>Magnoliopsida</taxon>
        <taxon>eudicotyledons</taxon>
        <taxon>Gunneridae</taxon>
        <taxon>Pentapetalae</taxon>
        <taxon>rosids</taxon>
        <taxon>malvids</taxon>
        <taxon>Malvales</taxon>
        <taxon>Dipterocarpaceae</taxon>
        <taxon>Rubroshorea</taxon>
    </lineage>
</organism>
<accession>A0AAV5KRS2</accession>
<evidence type="ECO:0000313" key="1">
    <source>
        <dbReference type="EMBL" id="GKV27288.1"/>
    </source>
</evidence>
<reference evidence="1 2" key="1">
    <citation type="journal article" date="2021" name="Commun. Biol.">
        <title>The genome of Shorea leprosula (Dipterocarpaceae) highlights the ecological relevance of drought in aseasonal tropical rainforests.</title>
        <authorList>
            <person name="Ng K.K.S."/>
            <person name="Kobayashi M.J."/>
            <person name="Fawcett J.A."/>
            <person name="Hatakeyama M."/>
            <person name="Paape T."/>
            <person name="Ng C.H."/>
            <person name="Ang C.C."/>
            <person name="Tnah L.H."/>
            <person name="Lee C.T."/>
            <person name="Nishiyama T."/>
            <person name="Sese J."/>
            <person name="O'Brien M.J."/>
            <person name="Copetti D."/>
            <person name="Mohd Noor M.I."/>
            <person name="Ong R.C."/>
            <person name="Putra M."/>
            <person name="Sireger I.Z."/>
            <person name="Indrioko S."/>
            <person name="Kosugi Y."/>
            <person name="Izuno A."/>
            <person name="Isagi Y."/>
            <person name="Lee S.L."/>
            <person name="Shimizu K.K."/>
        </authorList>
    </citation>
    <scope>NUCLEOTIDE SEQUENCE [LARGE SCALE GENOMIC DNA]</scope>
    <source>
        <strain evidence="1">214</strain>
    </source>
</reference>
<protein>
    <submittedName>
        <fullName evidence="1">Uncharacterized protein</fullName>
    </submittedName>
</protein>
<dbReference type="AlphaFoldDB" id="A0AAV5KRS2"/>
<proteinExistence type="predicted"/>
<dbReference type="EMBL" id="BPVZ01000075">
    <property type="protein sequence ID" value="GKV27288.1"/>
    <property type="molecule type" value="Genomic_DNA"/>
</dbReference>
<sequence>MKGLRRESMRKERCSRVMTMMKMKFTKKNLMMMSSNDC</sequence>
<comment type="caution">
    <text evidence="1">The sequence shown here is derived from an EMBL/GenBank/DDBJ whole genome shotgun (WGS) entry which is preliminary data.</text>
</comment>
<dbReference type="Proteomes" id="UP001054252">
    <property type="component" value="Unassembled WGS sequence"/>
</dbReference>
<name>A0AAV5KRS2_9ROSI</name>
<keyword evidence="2" id="KW-1185">Reference proteome</keyword>
<evidence type="ECO:0000313" key="2">
    <source>
        <dbReference type="Proteomes" id="UP001054252"/>
    </source>
</evidence>